<dbReference type="Proteomes" id="UP000032900">
    <property type="component" value="Unassembled WGS sequence"/>
</dbReference>
<dbReference type="InterPro" id="IPR011650">
    <property type="entry name" value="Peptidase_M20_dimer"/>
</dbReference>
<dbReference type="GO" id="GO:0070573">
    <property type="term" value="F:metallodipeptidase activity"/>
    <property type="evidence" value="ECO:0007669"/>
    <property type="project" value="TreeGrafter"/>
</dbReference>
<gene>
    <name evidence="19" type="ORF">JCM15548_13947</name>
</gene>
<comment type="cofactor">
    <cofactor evidence="2">
        <name>Zn(2+)</name>
        <dbReference type="ChEBI" id="CHEBI:29105"/>
    </cofactor>
</comment>
<evidence type="ECO:0000256" key="5">
    <source>
        <dbReference type="ARBA" id="ARBA00022801"/>
    </source>
</evidence>
<feature type="domain" description="Peptidase M20 dimerisation" evidence="18">
    <location>
        <begin position="210"/>
        <end position="294"/>
    </location>
</feature>
<comment type="cofactor">
    <cofactor evidence="1">
        <name>Co(2+)</name>
        <dbReference type="ChEBI" id="CHEBI:48828"/>
    </cofactor>
</comment>
<dbReference type="EC" id="3.4.13.18" evidence="10"/>
<dbReference type="FunFam" id="3.40.630.10:FF:000015">
    <property type="entry name" value="Aminoacyl-histidine dipeptidase PepD"/>
    <property type="match status" value="1"/>
</dbReference>
<protein>
    <recommendedName>
        <fullName evidence="13">Cytosol non-specific dipeptidase</fullName>
        <ecNumber evidence="10">3.4.13.18</ecNumber>
    </recommendedName>
    <alternativeName>
        <fullName evidence="16">Aminoacyl-histidine dipeptidase</fullName>
    </alternativeName>
    <alternativeName>
        <fullName evidence="15">Beta-alanyl-histidine dipeptidase</fullName>
    </alternativeName>
    <alternativeName>
        <fullName evidence="14">Carnosinase</fullName>
    </alternativeName>
    <alternativeName>
        <fullName evidence="11">Peptidase D</fullName>
    </alternativeName>
    <alternativeName>
        <fullName evidence="17">Xaa-His dipeptidase</fullName>
    </alternativeName>
</protein>
<dbReference type="Pfam" id="PF01546">
    <property type="entry name" value="Peptidase_M20"/>
    <property type="match status" value="1"/>
</dbReference>
<sequence length="486" mass="53326">MNKEITALEPQLLWQHFYQLTQIPRPSKKEAQAIRYVEDFGKRLGLETITDKVGNVILRKPATPGYEDRKGIVLQSHLDMVPQKNSDTQHDFEKDAIDTYTVDGWVKARGTTLGADNGIGAAAALAVLEDDGLVHGPIEALFTIDEETGMTGANNLQSDVLKGDILLNMDSEDEGELYVGCAGGSNANMVFTFREDAVPKGHVAYQLKLTGLKGGHSGMDINTGRANANKLLFRFLKHAVAELDARLSSVDGGSLRNAIPREAFAIITLSEADGQRLEAAVRAFETVFREEYGQVEPDLSFSVASTGQPAFVMEEIVQDDLINAIQACPNGVIRMSQDMQGLVETSLNLAVVKTEGHEVKALALLRSSVDSAKDDLESTLESLFLLAGAEVWFDGQYPGWKPNMQSDILQVMQQVYQKDFGKIPEIRAIHAGLECGILGSAYPNWDMISFGPTIRFPHSPDEKVNIESVEKFWNFLVATLKNAPKK</sequence>
<keyword evidence="8" id="KW-0170">Cobalt</keyword>
<reference evidence="19 20" key="1">
    <citation type="journal article" date="2015" name="Microbes Environ.">
        <title>Distribution and evolution of nitrogen fixation genes in the phylum bacteroidetes.</title>
        <authorList>
            <person name="Inoue J."/>
            <person name="Oshima K."/>
            <person name="Suda W."/>
            <person name="Sakamoto M."/>
            <person name="Iino T."/>
            <person name="Noda S."/>
            <person name="Hongoh Y."/>
            <person name="Hattori M."/>
            <person name="Ohkuma M."/>
        </authorList>
    </citation>
    <scope>NUCLEOTIDE SEQUENCE [LARGE SCALE GENOMIC DNA]</scope>
    <source>
        <strain evidence="19">JCM 15548</strain>
    </source>
</reference>
<dbReference type="PANTHER" id="PTHR43501:SF1">
    <property type="entry name" value="CYTOSOL NON-SPECIFIC DIPEPTIDASE"/>
    <property type="match status" value="1"/>
</dbReference>
<dbReference type="GO" id="GO:0046872">
    <property type="term" value="F:metal ion binding"/>
    <property type="evidence" value="ECO:0007669"/>
    <property type="project" value="UniProtKB-KW"/>
</dbReference>
<evidence type="ECO:0000256" key="12">
    <source>
        <dbReference type="ARBA" id="ARBA00061423"/>
    </source>
</evidence>
<dbReference type="PANTHER" id="PTHR43501">
    <property type="entry name" value="CYTOSOL NON-SPECIFIC DIPEPTIDASE"/>
    <property type="match status" value="1"/>
</dbReference>
<dbReference type="PIRSF" id="PIRSF016599">
    <property type="entry name" value="Xaa-His_dipept"/>
    <property type="match status" value="1"/>
</dbReference>
<keyword evidence="3" id="KW-0645">Protease</keyword>
<dbReference type="CDD" id="cd03890">
    <property type="entry name" value="M20_pepD"/>
    <property type="match status" value="1"/>
</dbReference>
<dbReference type="FunFam" id="3.40.630.10:FF:000018">
    <property type="entry name" value="Aminoacyl-histidine dipeptidase PepD"/>
    <property type="match status" value="1"/>
</dbReference>
<evidence type="ECO:0000256" key="1">
    <source>
        <dbReference type="ARBA" id="ARBA00001941"/>
    </source>
</evidence>
<evidence type="ECO:0000256" key="11">
    <source>
        <dbReference type="ARBA" id="ARBA00044252"/>
    </source>
</evidence>
<evidence type="ECO:0000313" key="19">
    <source>
        <dbReference type="EMBL" id="GAO31574.1"/>
    </source>
</evidence>
<dbReference type="AlphaFoldDB" id="A0A0E9M236"/>
<keyword evidence="6" id="KW-0862">Zinc</keyword>
<dbReference type="NCBIfam" id="TIGR01893">
    <property type="entry name" value="aa-his-dipept"/>
    <property type="match status" value="1"/>
</dbReference>
<accession>A0A0E9M236</accession>
<comment type="catalytic activity">
    <reaction evidence="9">
        <text>Hydrolysis of dipeptides, preferentially hydrophobic dipeptides including prolyl amino acids.</text>
        <dbReference type="EC" id="3.4.13.18"/>
    </reaction>
</comment>
<evidence type="ECO:0000256" key="17">
    <source>
        <dbReference type="ARBA" id="ARBA00078074"/>
    </source>
</evidence>
<comment type="caution">
    <text evidence="19">The sequence shown here is derived from an EMBL/GenBank/DDBJ whole genome shotgun (WGS) entry which is preliminary data.</text>
</comment>
<dbReference type="Pfam" id="PF07687">
    <property type="entry name" value="M20_dimer"/>
    <property type="match status" value="1"/>
</dbReference>
<evidence type="ECO:0000256" key="7">
    <source>
        <dbReference type="ARBA" id="ARBA00023049"/>
    </source>
</evidence>
<dbReference type="MEROPS" id="M20.012"/>
<evidence type="ECO:0000256" key="9">
    <source>
        <dbReference type="ARBA" id="ARBA00036421"/>
    </source>
</evidence>
<keyword evidence="4" id="KW-0479">Metal-binding</keyword>
<organism evidence="19 20">
    <name type="scientific">Geofilum rubicundum JCM 15548</name>
    <dbReference type="NCBI Taxonomy" id="1236989"/>
    <lineage>
        <taxon>Bacteria</taxon>
        <taxon>Pseudomonadati</taxon>
        <taxon>Bacteroidota</taxon>
        <taxon>Bacteroidia</taxon>
        <taxon>Marinilabiliales</taxon>
        <taxon>Marinilabiliaceae</taxon>
        <taxon>Geofilum</taxon>
    </lineage>
</organism>
<evidence type="ECO:0000313" key="20">
    <source>
        <dbReference type="Proteomes" id="UP000032900"/>
    </source>
</evidence>
<evidence type="ECO:0000256" key="13">
    <source>
        <dbReference type="ARBA" id="ARBA00071271"/>
    </source>
</evidence>
<dbReference type="OrthoDB" id="9773892at2"/>
<keyword evidence="7" id="KW-0482">Metalloprotease</keyword>
<evidence type="ECO:0000256" key="16">
    <source>
        <dbReference type="ARBA" id="ARBA00077688"/>
    </source>
</evidence>
<dbReference type="EMBL" id="BAZW01000052">
    <property type="protein sequence ID" value="GAO31574.1"/>
    <property type="molecule type" value="Genomic_DNA"/>
</dbReference>
<comment type="similarity">
    <text evidence="12">Belongs to the peptidase M20C family.</text>
</comment>
<dbReference type="InterPro" id="IPR001160">
    <property type="entry name" value="Peptidase_M20C"/>
</dbReference>
<dbReference type="SUPFAM" id="SSF53187">
    <property type="entry name" value="Zn-dependent exopeptidases"/>
    <property type="match status" value="1"/>
</dbReference>
<keyword evidence="20" id="KW-1185">Reference proteome</keyword>
<dbReference type="Gene3D" id="3.40.630.10">
    <property type="entry name" value="Zn peptidases"/>
    <property type="match status" value="2"/>
</dbReference>
<evidence type="ECO:0000256" key="14">
    <source>
        <dbReference type="ARBA" id="ARBA00075285"/>
    </source>
</evidence>
<name>A0A0E9M236_9BACT</name>
<evidence type="ECO:0000256" key="4">
    <source>
        <dbReference type="ARBA" id="ARBA00022723"/>
    </source>
</evidence>
<evidence type="ECO:0000256" key="15">
    <source>
        <dbReference type="ARBA" id="ARBA00076004"/>
    </source>
</evidence>
<keyword evidence="5" id="KW-0378">Hydrolase</keyword>
<dbReference type="PRINTS" id="PR00934">
    <property type="entry name" value="XHISDIPTASE"/>
</dbReference>
<dbReference type="GO" id="GO:0005829">
    <property type="term" value="C:cytosol"/>
    <property type="evidence" value="ECO:0007669"/>
    <property type="project" value="TreeGrafter"/>
</dbReference>
<evidence type="ECO:0000256" key="2">
    <source>
        <dbReference type="ARBA" id="ARBA00001947"/>
    </source>
</evidence>
<evidence type="ECO:0000256" key="3">
    <source>
        <dbReference type="ARBA" id="ARBA00022670"/>
    </source>
</evidence>
<dbReference type="InterPro" id="IPR002933">
    <property type="entry name" value="Peptidase_M20"/>
</dbReference>
<dbReference type="RefSeq" id="WP_062127766.1">
    <property type="nucleotide sequence ID" value="NZ_BAZW01000052.1"/>
</dbReference>
<evidence type="ECO:0000256" key="10">
    <source>
        <dbReference type="ARBA" id="ARBA00038976"/>
    </source>
</evidence>
<proteinExistence type="inferred from homology"/>
<evidence type="ECO:0000256" key="6">
    <source>
        <dbReference type="ARBA" id="ARBA00022833"/>
    </source>
</evidence>
<evidence type="ECO:0000256" key="8">
    <source>
        <dbReference type="ARBA" id="ARBA00023285"/>
    </source>
</evidence>
<evidence type="ECO:0000259" key="18">
    <source>
        <dbReference type="Pfam" id="PF07687"/>
    </source>
</evidence>
<dbReference type="GO" id="GO:0006508">
    <property type="term" value="P:proteolysis"/>
    <property type="evidence" value="ECO:0007669"/>
    <property type="project" value="UniProtKB-KW"/>
</dbReference>
<dbReference type="STRING" id="1236989.JCM15548_13947"/>